<dbReference type="InterPro" id="IPR011333">
    <property type="entry name" value="SKP1/BTB/POZ_sf"/>
</dbReference>
<name>A0ABN7UVZ3_GIGMA</name>
<dbReference type="PANTHER" id="PTHR24410:SF23">
    <property type="entry name" value="BTB DOMAIN-CONTAINING PROTEIN-RELATED"/>
    <property type="match status" value="1"/>
</dbReference>
<feature type="domain" description="TLDc" evidence="2">
    <location>
        <begin position="336"/>
        <end position="505"/>
    </location>
</feature>
<dbReference type="InterPro" id="IPR011705">
    <property type="entry name" value="BACK"/>
</dbReference>
<evidence type="ECO:0000259" key="2">
    <source>
        <dbReference type="PROSITE" id="PS51886"/>
    </source>
</evidence>
<dbReference type="InterPro" id="IPR000210">
    <property type="entry name" value="BTB/POZ_dom"/>
</dbReference>
<feature type="non-terminal residue" evidence="3">
    <location>
        <position position="1"/>
    </location>
</feature>
<dbReference type="InterPro" id="IPR006571">
    <property type="entry name" value="TLDc_dom"/>
</dbReference>
<feature type="domain" description="BTB" evidence="1">
    <location>
        <begin position="26"/>
        <end position="99"/>
    </location>
</feature>
<dbReference type="Pfam" id="PF07707">
    <property type="entry name" value="BACK"/>
    <property type="match status" value="1"/>
</dbReference>
<dbReference type="Pfam" id="PF00651">
    <property type="entry name" value="BTB"/>
    <property type="match status" value="1"/>
</dbReference>
<dbReference type="Pfam" id="PF07534">
    <property type="entry name" value="TLD"/>
    <property type="match status" value="1"/>
</dbReference>
<evidence type="ECO:0000313" key="3">
    <source>
        <dbReference type="EMBL" id="CAG8683060.1"/>
    </source>
</evidence>
<dbReference type="InterPro" id="IPR051481">
    <property type="entry name" value="BTB-POZ/Galectin-3-binding"/>
</dbReference>
<dbReference type="EMBL" id="CAJVQB010006384">
    <property type="protein sequence ID" value="CAG8683060.1"/>
    <property type="molecule type" value="Genomic_DNA"/>
</dbReference>
<organism evidence="3 4">
    <name type="scientific">Gigaspora margarita</name>
    <dbReference type="NCBI Taxonomy" id="4874"/>
    <lineage>
        <taxon>Eukaryota</taxon>
        <taxon>Fungi</taxon>
        <taxon>Fungi incertae sedis</taxon>
        <taxon>Mucoromycota</taxon>
        <taxon>Glomeromycotina</taxon>
        <taxon>Glomeromycetes</taxon>
        <taxon>Diversisporales</taxon>
        <taxon>Gigasporaceae</taxon>
        <taxon>Gigaspora</taxon>
    </lineage>
</organism>
<comment type="caution">
    <text evidence="3">The sequence shown here is derived from an EMBL/GenBank/DDBJ whole genome shotgun (WGS) entry which is preliminary data.</text>
</comment>
<accession>A0ABN7UVZ3</accession>
<dbReference type="SUPFAM" id="SSF54695">
    <property type="entry name" value="POZ domain"/>
    <property type="match status" value="1"/>
</dbReference>
<dbReference type="PROSITE" id="PS51886">
    <property type="entry name" value="TLDC"/>
    <property type="match status" value="1"/>
</dbReference>
<dbReference type="CDD" id="cd18186">
    <property type="entry name" value="BTB_POZ_ZBTB_KLHL-like"/>
    <property type="match status" value="1"/>
</dbReference>
<reference evidence="3 4" key="1">
    <citation type="submission" date="2021-06" db="EMBL/GenBank/DDBJ databases">
        <authorList>
            <person name="Kallberg Y."/>
            <person name="Tangrot J."/>
            <person name="Rosling A."/>
        </authorList>
    </citation>
    <scope>NUCLEOTIDE SEQUENCE [LARGE SCALE GENOMIC DNA]</scope>
    <source>
        <strain evidence="3 4">120-4 pot B 10/14</strain>
    </source>
</reference>
<keyword evidence="4" id="KW-1185">Reference proteome</keyword>
<proteinExistence type="predicted"/>
<dbReference type="Gene3D" id="1.25.40.420">
    <property type="match status" value="1"/>
</dbReference>
<evidence type="ECO:0000313" key="4">
    <source>
        <dbReference type="Proteomes" id="UP000789901"/>
    </source>
</evidence>
<protein>
    <submittedName>
        <fullName evidence="3">1665_t:CDS:1</fullName>
    </submittedName>
</protein>
<dbReference type="PANTHER" id="PTHR24410">
    <property type="entry name" value="HL07962P-RELATED"/>
    <property type="match status" value="1"/>
</dbReference>
<gene>
    <name evidence="3" type="ORF">GMARGA_LOCUS11080</name>
</gene>
<evidence type="ECO:0000259" key="1">
    <source>
        <dbReference type="PROSITE" id="PS50097"/>
    </source>
</evidence>
<sequence length="519" mass="60282">DSIMAKTFSEDLAENFKNLYETKERYDTIITVGYEPNVESIHAHSVILCTRSPYFRKALSDDWVKRKDGYIVLSKPNISALTFNIILKFLYCGIVDLSSQKDEIILELLVAADELIIQKLTNFIQEFLIENSCKFLQQSPINMVHFIIENKQFNELNETYLKTICEKPKLLFDSEEFLSLKEDALKLIIKCDNLDMKECDIWKKLVDWGTAQHTTSENNNIFHFPLINDSSFIKNLIPEIPRVNENTKNEDINASLPELSENEDINVLNKTLSELIELIRFYQMDPKKFMPQVWKYKHLLSEHLIEDILTCFLDSDIKPSYNPFLIRWGNFKIDSELINKDIALLLTKWIDKKTIDDKTSKGFHYKFNLLFRSSLDGLSSQAFHQKCDNKGATITIAKTQNSDLLIGGYNPLNWDSENKWRVTTDSFIFALNYNDLKNATVSRINHDNRIHAIGCNKSYGPWFGEGPDLRVSSNSNIWQHKTKSYPKFAKVDSVTIVDYEVFQIVNIVTEKSTYKKTFD</sequence>
<dbReference type="SMART" id="SM00584">
    <property type="entry name" value="TLDc"/>
    <property type="match status" value="1"/>
</dbReference>
<dbReference type="PROSITE" id="PS50097">
    <property type="entry name" value="BTB"/>
    <property type="match status" value="1"/>
</dbReference>
<dbReference type="Gene3D" id="3.30.710.10">
    <property type="entry name" value="Potassium Channel Kv1.1, Chain A"/>
    <property type="match status" value="1"/>
</dbReference>
<dbReference type="Proteomes" id="UP000789901">
    <property type="component" value="Unassembled WGS sequence"/>
</dbReference>
<dbReference type="SMART" id="SM00225">
    <property type="entry name" value="BTB"/>
    <property type="match status" value="1"/>
</dbReference>